<protein>
    <submittedName>
        <fullName evidence="1">Uncharacterized protein</fullName>
    </submittedName>
</protein>
<name>A0ABD0UM31_DENTH</name>
<evidence type="ECO:0000313" key="1">
    <source>
        <dbReference type="EMBL" id="KAL0911412.1"/>
    </source>
</evidence>
<accession>A0ABD0UM31</accession>
<dbReference type="EMBL" id="JANQDX010000015">
    <property type="protein sequence ID" value="KAL0911412.1"/>
    <property type="molecule type" value="Genomic_DNA"/>
</dbReference>
<keyword evidence="2" id="KW-1185">Reference proteome</keyword>
<sequence>MKKLANFCCGNSSANAKSSHFAPLDYSSETPSEPAMEPPFDMFSESDLESYSDPQLPEWSRHQVIEVTKCNNSYSTGPIRFQPDGDVHRVVISIEQEGGTRIKLIMDGVTIYEEETMGKFVGNVKLNIDGMVIDFLWLLNQVPVMFIFRKKAGYNDDDDADSEATKSCSVQIIGA</sequence>
<dbReference type="Proteomes" id="UP001552299">
    <property type="component" value="Unassembled WGS sequence"/>
</dbReference>
<reference evidence="1 2" key="1">
    <citation type="journal article" date="2024" name="Plant Biotechnol. J.">
        <title>Dendrobium thyrsiflorum genome and its molecular insights into genes involved in important horticultural traits.</title>
        <authorList>
            <person name="Chen B."/>
            <person name="Wang J.Y."/>
            <person name="Zheng P.J."/>
            <person name="Li K.L."/>
            <person name="Liang Y.M."/>
            <person name="Chen X.F."/>
            <person name="Zhang C."/>
            <person name="Zhao X."/>
            <person name="He X."/>
            <person name="Zhang G.Q."/>
            <person name="Liu Z.J."/>
            <person name="Xu Q."/>
        </authorList>
    </citation>
    <scope>NUCLEOTIDE SEQUENCE [LARGE SCALE GENOMIC DNA]</scope>
    <source>
        <strain evidence="1">GZMU011</strain>
    </source>
</reference>
<dbReference type="AlphaFoldDB" id="A0ABD0UM31"/>
<comment type="caution">
    <text evidence="1">The sequence shown here is derived from an EMBL/GenBank/DDBJ whole genome shotgun (WGS) entry which is preliminary data.</text>
</comment>
<gene>
    <name evidence="1" type="ORF">M5K25_019553</name>
</gene>
<proteinExistence type="predicted"/>
<evidence type="ECO:0000313" key="2">
    <source>
        <dbReference type="Proteomes" id="UP001552299"/>
    </source>
</evidence>
<organism evidence="1 2">
    <name type="scientific">Dendrobium thyrsiflorum</name>
    <name type="common">Pinecone-like raceme dendrobium</name>
    <name type="synonym">Orchid</name>
    <dbReference type="NCBI Taxonomy" id="117978"/>
    <lineage>
        <taxon>Eukaryota</taxon>
        <taxon>Viridiplantae</taxon>
        <taxon>Streptophyta</taxon>
        <taxon>Embryophyta</taxon>
        <taxon>Tracheophyta</taxon>
        <taxon>Spermatophyta</taxon>
        <taxon>Magnoliopsida</taxon>
        <taxon>Liliopsida</taxon>
        <taxon>Asparagales</taxon>
        <taxon>Orchidaceae</taxon>
        <taxon>Epidendroideae</taxon>
        <taxon>Malaxideae</taxon>
        <taxon>Dendrobiinae</taxon>
        <taxon>Dendrobium</taxon>
    </lineage>
</organism>